<accession>A0ABY5Y0Q7</accession>
<evidence type="ECO:0008006" key="4">
    <source>
        <dbReference type="Google" id="ProtNLM"/>
    </source>
</evidence>
<dbReference type="Proteomes" id="UP001058120">
    <property type="component" value="Chromosome"/>
</dbReference>
<evidence type="ECO:0000313" key="2">
    <source>
        <dbReference type="EMBL" id="UWX05371.1"/>
    </source>
</evidence>
<organism evidence="2 3">
    <name type="scientific">Taurinivorans muris</name>
    <dbReference type="NCBI Taxonomy" id="2787751"/>
    <lineage>
        <taxon>Bacteria</taxon>
        <taxon>Pseudomonadati</taxon>
        <taxon>Thermodesulfobacteriota</taxon>
        <taxon>Desulfovibrionia</taxon>
        <taxon>Desulfovibrionales</taxon>
        <taxon>Desulfovibrionaceae</taxon>
        <taxon>Taurinivorans</taxon>
    </lineage>
</organism>
<dbReference type="EMBL" id="CP065938">
    <property type="protein sequence ID" value="UWX05371.1"/>
    <property type="molecule type" value="Genomic_DNA"/>
</dbReference>
<name>A0ABY5Y0Q7_9BACT</name>
<evidence type="ECO:0000313" key="3">
    <source>
        <dbReference type="Proteomes" id="UP001058120"/>
    </source>
</evidence>
<reference evidence="2" key="1">
    <citation type="submission" date="2020-12" db="EMBL/GenBank/DDBJ databases">
        <title>Taurinivorans muris gen. nov., sp. nov., fundamental and realized metabolic niche of a ubiquitous sulfidogenic bacterium in the murine intestine.</title>
        <authorList>
            <person name="Ye H."/>
            <person name="Hanson B.T."/>
            <person name="Loy A."/>
        </authorList>
    </citation>
    <scope>NUCLEOTIDE SEQUENCE</scope>
    <source>
        <strain evidence="2">LT0009</strain>
    </source>
</reference>
<gene>
    <name evidence="2" type="ORF">JBF11_07920</name>
</gene>
<dbReference type="Gene3D" id="2.60.450.10">
    <property type="entry name" value="Lipopolysaccharide (LPS) transport protein A like domain"/>
    <property type="match status" value="1"/>
</dbReference>
<protein>
    <recommendedName>
        <fullName evidence="4">LPS export ABC transporter periplasmic protein LptC</fullName>
    </recommendedName>
</protein>
<sequence length="274" mass="31466">MAETLKKKIEAEKKEKKIPSFVFLCVFGIGLFAAFQFWNTWLAESEERRLQEVVQSQDIANLITGEAYNKKAFSEELENLKKSYTKKRNIDEDMQEFMRYFAEIPDFHDDDVGLAMQGVHVSSGEKGKEEWAVFAKWAIMRQQSSVLQMENPLMWHRAGTQPALLSSSRNEKKAVFLEQEADKVVIEAERGIIYNDNTKVILHENVRAMQQDNIVKGPVLNYDTEKQIAVFSEQADFASEELTGTAELLSWDMQENKIYGKGGVYVEWMPANGE</sequence>
<feature type="transmembrane region" description="Helical" evidence="1">
    <location>
        <begin position="21"/>
        <end position="41"/>
    </location>
</feature>
<evidence type="ECO:0000256" key="1">
    <source>
        <dbReference type="SAM" id="Phobius"/>
    </source>
</evidence>
<proteinExistence type="predicted"/>
<keyword evidence="1" id="KW-0812">Transmembrane</keyword>
<keyword evidence="3" id="KW-1185">Reference proteome</keyword>
<keyword evidence="1" id="KW-1133">Transmembrane helix</keyword>
<dbReference type="RefSeq" id="WP_334314947.1">
    <property type="nucleotide sequence ID" value="NZ_CP065938.1"/>
</dbReference>
<keyword evidence="1" id="KW-0472">Membrane</keyword>